<feature type="signal peptide" evidence="1">
    <location>
        <begin position="1"/>
        <end position="20"/>
    </location>
</feature>
<accession>A0A1G5E9R0</accession>
<dbReference type="OrthoDB" id="1466062at2"/>
<organism evidence="2 3">
    <name type="scientific">Flavobacterium caeni</name>
    <dbReference type="NCBI Taxonomy" id="490189"/>
    <lineage>
        <taxon>Bacteria</taxon>
        <taxon>Pseudomonadati</taxon>
        <taxon>Bacteroidota</taxon>
        <taxon>Flavobacteriia</taxon>
        <taxon>Flavobacteriales</taxon>
        <taxon>Flavobacteriaceae</taxon>
        <taxon>Flavobacterium</taxon>
    </lineage>
</organism>
<evidence type="ECO:0000256" key="1">
    <source>
        <dbReference type="SAM" id="SignalP"/>
    </source>
</evidence>
<dbReference type="Proteomes" id="UP000199354">
    <property type="component" value="Unassembled WGS sequence"/>
</dbReference>
<dbReference type="EMBL" id="FMVF01000004">
    <property type="protein sequence ID" value="SCY23706.1"/>
    <property type="molecule type" value="Genomic_DNA"/>
</dbReference>
<evidence type="ECO:0008006" key="4">
    <source>
        <dbReference type="Google" id="ProtNLM"/>
    </source>
</evidence>
<evidence type="ECO:0000313" key="2">
    <source>
        <dbReference type="EMBL" id="SCY23706.1"/>
    </source>
</evidence>
<evidence type="ECO:0000313" key="3">
    <source>
        <dbReference type="Proteomes" id="UP000199354"/>
    </source>
</evidence>
<name>A0A1G5E9R0_9FLAO</name>
<reference evidence="2 3" key="1">
    <citation type="submission" date="2016-10" db="EMBL/GenBank/DDBJ databases">
        <authorList>
            <person name="de Groot N.N."/>
        </authorList>
    </citation>
    <scope>NUCLEOTIDE SEQUENCE [LARGE SCALE GENOMIC DNA]</scope>
    <source>
        <strain evidence="2 3">CGMCC 1.7031</strain>
    </source>
</reference>
<keyword evidence="3" id="KW-1185">Reference proteome</keyword>
<gene>
    <name evidence="2" type="ORF">SAMN02927903_00989</name>
</gene>
<protein>
    <recommendedName>
        <fullName evidence="4">DUF4270 domain-containing protein</fullName>
    </recommendedName>
</protein>
<dbReference type="AlphaFoldDB" id="A0A1G5E9R0"/>
<sequence length="536" mass="59167">MKLNSIFASFLVLFSIGLFVACDTDANEMGANIVGDDNFAFGDPEDFDFLAYNQALGPVETSNLAVQQLGVYNDPVFGKTTAHIVVQALMSVQPTNISYARVPVVDKVVLNIPYFSTLTYTDPDAETANTYELDSVYNKASKINLQVYESLFYQRAVDPETGETQKYYSDQIAAFEGAVGSTLLNDSELPEQNTEFIFTELGGFSEDEEGNKTKVGPSMNLLLNKDFFANKIMAEAASGNLVNNNVFVNYFRGLHFKVSQSGSDAGALALLDISKGTIKIHYHQYVSDPTPENPTPDTEDKIITLNLSGKSVNLKQHENTGTFENALNNAAPATGDAQLFVKGGQSMAVIELFKTKAELDALRQSVRNNWLINDASLTFYVDRDAMGSATDEPNRIYLYDINNKVPLIDYSTDQLTSFASVKYNKRSHGGIIVKEDGRGTLYKVRITNHIRKLMTNDTITNVKLGLVVTENINVTSNKSVKTPILLPQIDTFASFLLKDTPQMNIANPFGTILWGNTPGVPDDKKMKFTIYFTKPN</sequence>
<feature type="chain" id="PRO_5011522813" description="DUF4270 domain-containing protein" evidence="1">
    <location>
        <begin position="21"/>
        <end position="536"/>
    </location>
</feature>
<dbReference type="STRING" id="490189.SAMN02927903_00989"/>
<keyword evidence="1" id="KW-0732">Signal</keyword>
<dbReference type="Pfam" id="PF14092">
    <property type="entry name" value="DUF4270"/>
    <property type="match status" value="1"/>
</dbReference>
<dbReference type="InterPro" id="IPR025366">
    <property type="entry name" value="DUF4270"/>
</dbReference>
<proteinExistence type="predicted"/>
<dbReference type="PROSITE" id="PS51257">
    <property type="entry name" value="PROKAR_LIPOPROTEIN"/>
    <property type="match status" value="1"/>
</dbReference>